<evidence type="ECO:0000313" key="4">
    <source>
        <dbReference type="Proteomes" id="UP000287857"/>
    </source>
</evidence>
<dbReference type="InterPro" id="IPR004360">
    <property type="entry name" value="Glyas_Fos-R_dOase_dom"/>
</dbReference>
<comment type="caution">
    <text evidence="3">The sequence shown here is derived from an EMBL/GenBank/DDBJ whole genome shotgun (WGS) entry which is preliminary data.</text>
</comment>
<gene>
    <name evidence="3" type="ORF">CBF37_00880</name>
</gene>
<dbReference type="InterPro" id="IPR029068">
    <property type="entry name" value="Glyas_Bleomycin-R_OHBP_Dase"/>
</dbReference>
<dbReference type="PANTHER" id="PTHR43048">
    <property type="entry name" value="METHYLMALONYL-COA EPIMERASE"/>
    <property type="match status" value="1"/>
</dbReference>
<reference evidence="3 4" key="1">
    <citation type="submission" date="2017-05" db="EMBL/GenBank/DDBJ databases">
        <title>Vagococcus spp. assemblies.</title>
        <authorList>
            <person name="Gulvik C.A."/>
        </authorList>
    </citation>
    <scope>NUCLEOTIDE SEQUENCE [LARGE SCALE GENOMIC DNA]</scope>
    <source>
        <strain evidence="3 4">SS1995</strain>
    </source>
</reference>
<feature type="domain" description="VOC" evidence="2">
    <location>
        <begin position="5"/>
        <end position="122"/>
    </location>
</feature>
<dbReference type="PANTHER" id="PTHR43048:SF3">
    <property type="entry name" value="METHYLMALONYL-COA EPIMERASE, MITOCHONDRIAL"/>
    <property type="match status" value="1"/>
</dbReference>
<dbReference type="EMBL" id="NGJS01000001">
    <property type="protein sequence ID" value="RSU00597.1"/>
    <property type="molecule type" value="Genomic_DNA"/>
</dbReference>
<dbReference type="GO" id="GO:0046872">
    <property type="term" value="F:metal ion binding"/>
    <property type="evidence" value="ECO:0007669"/>
    <property type="project" value="UniProtKB-KW"/>
</dbReference>
<evidence type="ECO:0000313" key="3">
    <source>
        <dbReference type="EMBL" id="RSU00597.1"/>
    </source>
</evidence>
<dbReference type="Gene3D" id="3.10.180.10">
    <property type="entry name" value="2,3-Dihydroxybiphenyl 1,2-Dioxygenase, domain 1"/>
    <property type="match status" value="1"/>
</dbReference>
<dbReference type="GO" id="GO:0046491">
    <property type="term" value="P:L-methylmalonyl-CoA metabolic process"/>
    <property type="evidence" value="ECO:0007669"/>
    <property type="project" value="TreeGrafter"/>
</dbReference>
<dbReference type="InterPro" id="IPR037523">
    <property type="entry name" value="VOC_core"/>
</dbReference>
<dbReference type="OrthoDB" id="371072at2"/>
<dbReference type="InterPro" id="IPR051785">
    <property type="entry name" value="MMCE/EMCE_epimerase"/>
</dbReference>
<keyword evidence="3" id="KW-0560">Oxidoreductase</keyword>
<keyword evidence="4" id="KW-1185">Reference proteome</keyword>
<evidence type="ECO:0000259" key="2">
    <source>
        <dbReference type="PROSITE" id="PS51819"/>
    </source>
</evidence>
<dbReference type="Proteomes" id="UP000287857">
    <property type="component" value="Unassembled WGS sequence"/>
</dbReference>
<organism evidence="3 4">
    <name type="scientific">Vagococcus vulneris</name>
    <dbReference type="NCBI Taxonomy" id="1977869"/>
    <lineage>
        <taxon>Bacteria</taxon>
        <taxon>Bacillati</taxon>
        <taxon>Bacillota</taxon>
        <taxon>Bacilli</taxon>
        <taxon>Lactobacillales</taxon>
        <taxon>Enterococcaceae</taxon>
        <taxon>Vagococcus</taxon>
    </lineage>
</organism>
<dbReference type="CDD" id="cd06587">
    <property type="entry name" value="VOC"/>
    <property type="match status" value="1"/>
</dbReference>
<proteinExistence type="predicted"/>
<evidence type="ECO:0000256" key="1">
    <source>
        <dbReference type="ARBA" id="ARBA00022723"/>
    </source>
</evidence>
<dbReference type="GO" id="GO:0004493">
    <property type="term" value="F:methylmalonyl-CoA epimerase activity"/>
    <property type="evidence" value="ECO:0007669"/>
    <property type="project" value="TreeGrafter"/>
</dbReference>
<dbReference type="PROSITE" id="PS51819">
    <property type="entry name" value="VOC"/>
    <property type="match status" value="1"/>
</dbReference>
<dbReference type="GO" id="GO:0051213">
    <property type="term" value="F:dioxygenase activity"/>
    <property type="evidence" value="ECO:0007669"/>
    <property type="project" value="UniProtKB-KW"/>
</dbReference>
<dbReference type="AlphaFoldDB" id="A0A430A2G4"/>
<dbReference type="Pfam" id="PF00903">
    <property type="entry name" value="Glyoxalase"/>
    <property type="match status" value="1"/>
</dbReference>
<sequence>MKLNGLQHIGIPTEDFTASKKFYESLGFTLINQEKNGTSNVGFFNLNGTVIEIWEDASSGTKGAIDHIALDTDDIELAYQTVKQLGYPLINEKIENLPFWEQGILYFNFLGPNNEVIEISERIR</sequence>
<protein>
    <submittedName>
        <fullName evidence="3">Glyoxalase/bleomycin resistance/dioxygenase family protein</fullName>
    </submittedName>
</protein>
<keyword evidence="1" id="KW-0479">Metal-binding</keyword>
<accession>A0A430A2G4</accession>
<keyword evidence="3" id="KW-0223">Dioxygenase</keyword>
<dbReference type="SUPFAM" id="SSF54593">
    <property type="entry name" value="Glyoxalase/Bleomycin resistance protein/Dihydroxybiphenyl dioxygenase"/>
    <property type="match status" value="1"/>
</dbReference>
<name>A0A430A2G4_9ENTE</name>
<dbReference type="RefSeq" id="WP_002350253.1">
    <property type="nucleotide sequence ID" value="NZ_NGJS01000001.1"/>
</dbReference>